<evidence type="ECO:0000313" key="4">
    <source>
        <dbReference type="EMBL" id="QJE97232.1"/>
    </source>
</evidence>
<keyword evidence="2" id="KW-0732">Signal</keyword>
<accession>A0A858RK44</accession>
<dbReference type="KEGG" id="luo:HHL09_16030"/>
<sequence length="341" mass="36385">MKTSSVAGRVLPLCLLLSAAPLSSLCAQEATAPAVPEETMDADVESLGKAATRFVAAFNQKDAAAIAALFVETGEIVTRDGDTIHGREDIEARYKEIFAEDEVPQIALEASSVRMVAPGVAIEDGVIHFTTKEDEPVKSISYSATQVKQADGSWLIASTRDQLEVTPPSEYIKPLAWMEGEWTYEGDDGVTMALVMDLDESGNYLLGEAVTTDTDGDSQNTSIRIGWNPATSSVYWWTFDSAGGNASGPWTRTANGWSIRTTGVTADAETNSASQKLSRDGDDTIVWNSTDRTMGGDAQPDISIRFVRRAPDADPDPVAAAPDDNGDAEEAAPENEAPEGE</sequence>
<feature type="chain" id="PRO_5032587225" evidence="2">
    <location>
        <begin position="27"/>
        <end position="341"/>
    </location>
</feature>
<dbReference type="Proteomes" id="UP000501812">
    <property type="component" value="Chromosome"/>
</dbReference>
<dbReference type="RefSeq" id="WP_169455632.1">
    <property type="nucleotide sequence ID" value="NZ_CP051774.1"/>
</dbReference>
<protein>
    <submittedName>
        <fullName evidence="4">Nuclear transport factor 2 family protein</fullName>
    </submittedName>
</protein>
<evidence type="ECO:0000256" key="2">
    <source>
        <dbReference type="SAM" id="SignalP"/>
    </source>
</evidence>
<dbReference type="NCBIfam" id="TIGR02246">
    <property type="entry name" value="SgcJ/EcaC family oxidoreductase"/>
    <property type="match status" value="1"/>
</dbReference>
<feature type="region of interest" description="Disordered" evidence="1">
    <location>
        <begin position="288"/>
        <end position="341"/>
    </location>
</feature>
<proteinExistence type="predicted"/>
<dbReference type="SUPFAM" id="SSF54427">
    <property type="entry name" value="NTF2-like"/>
    <property type="match status" value="1"/>
</dbReference>
<evidence type="ECO:0000313" key="5">
    <source>
        <dbReference type="Proteomes" id="UP000501812"/>
    </source>
</evidence>
<feature type="signal peptide" evidence="2">
    <location>
        <begin position="1"/>
        <end position="26"/>
    </location>
</feature>
<feature type="compositionally biased region" description="Acidic residues" evidence="1">
    <location>
        <begin position="324"/>
        <end position="341"/>
    </location>
</feature>
<reference evidence="4 5" key="1">
    <citation type="submission" date="2020-04" db="EMBL/GenBank/DDBJ databases">
        <title>Luteolibacter sp. G-1-1-1 isolated from soil.</title>
        <authorList>
            <person name="Dahal R.H."/>
        </authorList>
    </citation>
    <scope>NUCLEOTIDE SEQUENCE [LARGE SCALE GENOMIC DNA]</scope>
    <source>
        <strain evidence="4 5">G-1-1-1</strain>
    </source>
</reference>
<feature type="domain" description="DUF4440" evidence="3">
    <location>
        <begin position="51"/>
        <end position="156"/>
    </location>
</feature>
<dbReference type="InterPro" id="IPR011944">
    <property type="entry name" value="Steroid_delta5-4_isomerase"/>
</dbReference>
<dbReference type="AlphaFoldDB" id="A0A858RK44"/>
<evidence type="ECO:0000256" key="1">
    <source>
        <dbReference type="SAM" id="MobiDB-lite"/>
    </source>
</evidence>
<dbReference type="EMBL" id="CP051774">
    <property type="protein sequence ID" value="QJE97232.1"/>
    <property type="molecule type" value="Genomic_DNA"/>
</dbReference>
<dbReference type="InterPro" id="IPR032710">
    <property type="entry name" value="NTF2-like_dom_sf"/>
</dbReference>
<dbReference type="Gene3D" id="3.10.450.50">
    <property type="match status" value="1"/>
</dbReference>
<gene>
    <name evidence="4" type="ORF">HHL09_16030</name>
</gene>
<name>A0A858RK44_9BACT</name>
<dbReference type="Pfam" id="PF14534">
    <property type="entry name" value="DUF4440"/>
    <property type="match status" value="1"/>
</dbReference>
<dbReference type="InterPro" id="IPR027843">
    <property type="entry name" value="DUF4440"/>
</dbReference>
<keyword evidence="5" id="KW-1185">Reference proteome</keyword>
<evidence type="ECO:0000259" key="3">
    <source>
        <dbReference type="Pfam" id="PF14534"/>
    </source>
</evidence>
<organism evidence="4 5">
    <name type="scientific">Luteolibacter luteus</name>
    <dbReference type="NCBI Taxonomy" id="2728835"/>
    <lineage>
        <taxon>Bacteria</taxon>
        <taxon>Pseudomonadati</taxon>
        <taxon>Verrucomicrobiota</taxon>
        <taxon>Verrucomicrobiia</taxon>
        <taxon>Verrucomicrobiales</taxon>
        <taxon>Verrucomicrobiaceae</taxon>
        <taxon>Luteolibacter</taxon>
    </lineage>
</organism>